<evidence type="ECO:0000256" key="3">
    <source>
        <dbReference type="ARBA" id="ARBA00022840"/>
    </source>
</evidence>
<dbReference type="OrthoDB" id="24041at2"/>
<dbReference type="GO" id="GO:0005524">
    <property type="term" value="F:ATP binding"/>
    <property type="evidence" value="ECO:0007669"/>
    <property type="project" value="UniProtKB-UniRule"/>
</dbReference>
<keyword evidence="3 4" id="KW-0067">ATP-binding</keyword>
<dbReference type="SUPFAM" id="SSF56059">
    <property type="entry name" value="Glutathione synthetase ATP-binding domain-like"/>
    <property type="match status" value="1"/>
</dbReference>
<dbReference type="Gene3D" id="3.30.470.20">
    <property type="entry name" value="ATP-grasp fold, B domain"/>
    <property type="match status" value="1"/>
</dbReference>
<gene>
    <name evidence="6" type="ORF">UM93_15370</name>
</gene>
<dbReference type="HOGENOM" id="CLU_029016_3_1_11"/>
<dbReference type="Proteomes" id="UP000061839">
    <property type="component" value="Chromosome"/>
</dbReference>
<evidence type="ECO:0000256" key="1">
    <source>
        <dbReference type="ARBA" id="ARBA00022598"/>
    </source>
</evidence>
<keyword evidence="1" id="KW-0436">Ligase</keyword>
<dbReference type="GO" id="GO:0016874">
    <property type="term" value="F:ligase activity"/>
    <property type="evidence" value="ECO:0007669"/>
    <property type="project" value="UniProtKB-KW"/>
</dbReference>
<evidence type="ECO:0000313" key="6">
    <source>
        <dbReference type="EMBL" id="AJT42522.1"/>
    </source>
</evidence>
<dbReference type="STRING" id="1618207.UM93_15370"/>
<evidence type="ECO:0000313" key="7">
    <source>
        <dbReference type="Proteomes" id="UP000061839"/>
    </source>
</evidence>
<evidence type="ECO:0000256" key="2">
    <source>
        <dbReference type="ARBA" id="ARBA00022741"/>
    </source>
</evidence>
<keyword evidence="7" id="KW-1185">Reference proteome</keyword>
<dbReference type="InterPro" id="IPR052032">
    <property type="entry name" value="ATP-dep_AA_Ligase"/>
</dbReference>
<reference evidence="6 7" key="1">
    <citation type="journal article" date="2015" name="Genome Announc.">
        <title>Complete Genome Sequencing of Protease-Producing Novel Arthrobacter sp. Strain IHBB 11108 Using PacBio Single-Molecule Real-Time Sequencing Technology.</title>
        <authorList>
            <person name="Kiran S."/>
            <person name="Swarnkar M.K."/>
            <person name="Pal M."/>
            <person name="Thakur R."/>
            <person name="Tewari R."/>
            <person name="Singh A.K."/>
            <person name="Gulati A."/>
        </authorList>
    </citation>
    <scope>NUCLEOTIDE SEQUENCE [LARGE SCALE GENOMIC DNA]</scope>
    <source>
        <strain evidence="6 7">IHBB 11108</strain>
    </source>
</reference>
<accession>A0A0D4C1I9</accession>
<dbReference type="NCBIfam" id="NF005543">
    <property type="entry name" value="PRK07206.1"/>
    <property type="match status" value="1"/>
</dbReference>
<evidence type="ECO:0000259" key="5">
    <source>
        <dbReference type="PROSITE" id="PS50975"/>
    </source>
</evidence>
<dbReference type="PANTHER" id="PTHR43585:SF2">
    <property type="entry name" value="ATP-GRASP ENZYME FSQD"/>
    <property type="match status" value="1"/>
</dbReference>
<dbReference type="GO" id="GO:0046872">
    <property type="term" value="F:metal ion binding"/>
    <property type="evidence" value="ECO:0007669"/>
    <property type="project" value="InterPro"/>
</dbReference>
<keyword evidence="2 4" id="KW-0547">Nucleotide-binding</keyword>
<feature type="domain" description="ATP-grasp" evidence="5">
    <location>
        <begin position="113"/>
        <end position="312"/>
    </location>
</feature>
<evidence type="ECO:0000256" key="4">
    <source>
        <dbReference type="PROSITE-ProRule" id="PRU00409"/>
    </source>
</evidence>
<dbReference type="RefSeq" id="WP_045076394.1">
    <property type="nucleotide sequence ID" value="NZ_CP011005.1"/>
</dbReference>
<dbReference type="KEGG" id="ari:UM93_15370"/>
<dbReference type="PANTHER" id="PTHR43585">
    <property type="entry name" value="FUMIPYRROLE BIOSYNTHESIS PROTEIN C"/>
    <property type="match status" value="1"/>
</dbReference>
<organism evidence="6 7">
    <name type="scientific">Psychromicrobium lacuslunae</name>
    <dbReference type="NCBI Taxonomy" id="1618207"/>
    <lineage>
        <taxon>Bacteria</taxon>
        <taxon>Bacillati</taxon>
        <taxon>Actinomycetota</taxon>
        <taxon>Actinomycetes</taxon>
        <taxon>Micrococcales</taxon>
        <taxon>Micrococcaceae</taxon>
        <taxon>Psychromicrobium</taxon>
    </lineage>
</organism>
<dbReference type="InterPro" id="IPR011761">
    <property type="entry name" value="ATP-grasp"/>
</dbReference>
<protein>
    <submittedName>
        <fullName evidence="6">Phosphoribosylglycinamide synthetase</fullName>
    </submittedName>
</protein>
<dbReference type="Pfam" id="PF13535">
    <property type="entry name" value="ATP-grasp_4"/>
    <property type="match status" value="1"/>
</dbReference>
<dbReference type="PROSITE" id="PS50975">
    <property type="entry name" value="ATP_GRASP"/>
    <property type="match status" value="1"/>
</dbReference>
<dbReference type="PATRIC" id="fig|1618207.4.peg.3127"/>
<dbReference type="EMBL" id="CP011005">
    <property type="protein sequence ID" value="AJT42522.1"/>
    <property type="molecule type" value="Genomic_DNA"/>
</dbReference>
<name>A0A0D4C1I9_9MICC</name>
<proteinExistence type="predicted"/>
<dbReference type="AlphaFoldDB" id="A0A0D4C1I9"/>
<sequence length="416" mass="45571">MIPERTVGVLVDAYSTGNYLPPVFDELGIDLVHVFSTPEPMTTMLQPNPDGYCKMLAMGRDDVVAELQALQPSFVIAGQEPGVPLADWLSETLNLRTNGSALSSARRNKFEMIETVGAAGLKVAKQSLANSAEAAADWARTNAHWPCVVKPISSASTDGVVVCRSEAEVLSAARRILGKRDIFDELNDQVLVQTYLAGTEYIVDTVSCDGQARVVGIWRYEKFLLDDGSPIYNRDVLVAPSDPICDSLREYVTRVLDALGIQNGPAHAEIIVEADGPALVEIGGRLNGNMHPALHDICLGTDQAKLTAQLYASSKDFTDNYLKQPYTVRQPAVVYNAPTSHSGTVVSIDDELVSRIRDFPSVVDLTVKKKPGDVIRPTTDLLSSPLRFFMTHEDEAQLENDYHKIEQIHEEIYVVS</sequence>